<organism evidence="1 2">
    <name type="scientific">Melittangium boletus DSM 14713</name>
    <dbReference type="NCBI Taxonomy" id="1294270"/>
    <lineage>
        <taxon>Bacteria</taxon>
        <taxon>Pseudomonadati</taxon>
        <taxon>Myxococcota</taxon>
        <taxon>Myxococcia</taxon>
        <taxon>Myxococcales</taxon>
        <taxon>Cystobacterineae</taxon>
        <taxon>Archangiaceae</taxon>
        <taxon>Melittangium</taxon>
    </lineage>
</organism>
<evidence type="ECO:0000313" key="2">
    <source>
        <dbReference type="Proteomes" id="UP000217289"/>
    </source>
</evidence>
<evidence type="ECO:0008006" key="3">
    <source>
        <dbReference type="Google" id="ProtNLM"/>
    </source>
</evidence>
<dbReference type="Gene3D" id="2.60.40.1080">
    <property type="match status" value="1"/>
</dbReference>
<dbReference type="SUPFAM" id="SSF49373">
    <property type="entry name" value="Invasin/intimin cell-adhesion fragments"/>
    <property type="match status" value="1"/>
</dbReference>
<dbReference type="Proteomes" id="UP000217289">
    <property type="component" value="Chromosome"/>
</dbReference>
<dbReference type="EMBL" id="CP022163">
    <property type="protein sequence ID" value="ATB28675.1"/>
    <property type="molecule type" value="Genomic_DNA"/>
</dbReference>
<dbReference type="OrthoDB" id="5485398at2"/>
<proteinExistence type="predicted"/>
<dbReference type="AlphaFoldDB" id="A0A250IA86"/>
<accession>A0A250IA86</accession>
<keyword evidence="2" id="KW-1185">Reference proteome</keyword>
<sequence>MNIKETNRLLSCCFLLGLSACEEATTQGQVQIKVTCEATTLEVLKKTQCAASAMDPEGRPVEVGHLIWSSSDTKRAGVNATGQVDARAQGTVTLQATAISTRYDILPGEAILNVQGTVHGGSLTTSETWRAADNPHVVTTHLTVAGANTPTLTLEAGVVVRFMPHMGLRVGDTDTGVLSVEGTEANPVLLTSEDENTSPESHGWEGLLVREHSAIRLHHAVIEGVDGYVRGGALYVDGAFLADNVTVRRCVGVAYLLVGGTFAPGSTKLRANGCDQPLTIRADAVGSIPPDSEFTGNASDAVFVSGAVNHSQTWPNPGVPYVMRSDLAVGNPLTRPVLTLSPGTELRMAPDKEIWVDEQGSLIAQGTATQPIRFVANAAAPSPGFWKGLRFDQAQGSRLEHVSVSHAGPAALTVNAELGAFVTRSAFTHSSGCGLFRASAVTTDFTLAEYGNTFSNNALGAQCQKPEEEPSAH</sequence>
<name>A0A250IA86_9BACT</name>
<gene>
    <name evidence="1" type="ORF">MEBOL_002124</name>
</gene>
<evidence type="ECO:0000313" key="1">
    <source>
        <dbReference type="EMBL" id="ATB28675.1"/>
    </source>
</evidence>
<dbReference type="InterPro" id="IPR008964">
    <property type="entry name" value="Invasin/intimin_cell_adhesion"/>
</dbReference>
<dbReference type="PROSITE" id="PS51257">
    <property type="entry name" value="PROKAR_LIPOPROTEIN"/>
    <property type="match status" value="1"/>
</dbReference>
<protein>
    <recommendedName>
        <fullName evidence="3">BIG2 domain-containing protein</fullName>
    </recommendedName>
</protein>
<reference evidence="1 2" key="1">
    <citation type="submission" date="2017-06" db="EMBL/GenBank/DDBJ databases">
        <authorList>
            <person name="Kim H.J."/>
            <person name="Triplett B.A."/>
        </authorList>
    </citation>
    <scope>NUCLEOTIDE SEQUENCE [LARGE SCALE GENOMIC DNA]</scope>
    <source>
        <strain evidence="1 2">DSM 14713</strain>
    </source>
</reference>
<dbReference type="KEGG" id="mbd:MEBOL_002124"/>
<dbReference type="RefSeq" id="WP_157774871.1">
    <property type="nucleotide sequence ID" value="NZ_CP022163.1"/>
</dbReference>